<evidence type="ECO:0000313" key="1">
    <source>
        <dbReference type="EMBL" id="KAL3575754.1"/>
    </source>
</evidence>
<organism evidence="1 2">
    <name type="scientific">Populus alba</name>
    <name type="common">White poplar</name>
    <dbReference type="NCBI Taxonomy" id="43335"/>
    <lineage>
        <taxon>Eukaryota</taxon>
        <taxon>Viridiplantae</taxon>
        <taxon>Streptophyta</taxon>
        <taxon>Embryophyta</taxon>
        <taxon>Tracheophyta</taxon>
        <taxon>Spermatophyta</taxon>
        <taxon>Magnoliopsida</taxon>
        <taxon>eudicotyledons</taxon>
        <taxon>Gunneridae</taxon>
        <taxon>Pentapetalae</taxon>
        <taxon>rosids</taxon>
        <taxon>fabids</taxon>
        <taxon>Malpighiales</taxon>
        <taxon>Salicaceae</taxon>
        <taxon>Saliceae</taxon>
        <taxon>Populus</taxon>
    </lineage>
</organism>
<keyword evidence="2" id="KW-1185">Reference proteome</keyword>
<protein>
    <submittedName>
        <fullName evidence="1">Uncharacterized protein</fullName>
    </submittedName>
</protein>
<accession>A0ACC4BCJ4</accession>
<evidence type="ECO:0000313" key="2">
    <source>
        <dbReference type="Proteomes" id="UP000309997"/>
    </source>
</evidence>
<reference evidence="1 2" key="1">
    <citation type="journal article" date="2024" name="Plant Biotechnol. J.">
        <title>Genome and CRISPR/Cas9 system of a widespread forest tree (Populus alba) in the world.</title>
        <authorList>
            <person name="Liu Y.J."/>
            <person name="Jiang P.F."/>
            <person name="Han X.M."/>
            <person name="Li X.Y."/>
            <person name="Wang H.M."/>
            <person name="Wang Y.J."/>
            <person name="Wang X.X."/>
            <person name="Zeng Q.Y."/>
        </authorList>
    </citation>
    <scope>NUCLEOTIDE SEQUENCE [LARGE SCALE GENOMIC DNA]</scope>
    <source>
        <strain evidence="2">cv. PAL-ZL1</strain>
    </source>
</reference>
<dbReference type="EMBL" id="RCHU02000012">
    <property type="protein sequence ID" value="KAL3575754.1"/>
    <property type="molecule type" value="Genomic_DNA"/>
</dbReference>
<proteinExistence type="predicted"/>
<dbReference type="Proteomes" id="UP000309997">
    <property type="component" value="Unassembled WGS sequence"/>
</dbReference>
<sequence length="399" mass="44009">MATLKSLRSPAALLLLLIALAVQTHLAHSQICTSQLNSLNVCAPFVVAGAPNTNPSTDCCNALGAVQHDCLCNTLQIAARLPSQCNLPPITCDDDFSSRTVIVLPVVISVGVVLVMSDDSMEIGLQKSDKLDLNLDQDCHSMNSALVNSCQFSNSSKDGVNRARAAESEDAFQFALRQLDELIEGVEKILMLKAEEGQGITSSSTVVNGFESENAEFFLDEEEIEDQSEDNRVDGTKEKESAAPDRHQLKNINDKSCKKKRFQLGQAPSPNTSSCISSPPQARVMTDGQSHNPLLQGLYNFEANQVVQCMYQQQNPVMDHEDNPNMYQQSVFYADQHVSPTQTPLLHEPLIRSAYHESLTNNALLRQAMDLDLQHPHSSSILLYDHRFRTFDTSYLGLE</sequence>
<gene>
    <name evidence="1" type="ORF">D5086_023855</name>
</gene>
<name>A0ACC4BCJ4_POPAL</name>
<comment type="caution">
    <text evidence="1">The sequence shown here is derived from an EMBL/GenBank/DDBJ whole genome shotgun (WGS) entry which is preliminary data.</text>
</comment>